<evidence type="ECO:0000256" key="1">
    <source>
        <dbReference type="SAM" id="Phobius"/>
    </source>
</evidence>
<feature type="transmembrane region" description="Helical" evidence="1">
    <location>
        <begin position="54"/>
        <end position="74"/>
    </location>
</feature>
<dbReference type="Proteomes" id="UP000249829">
    <property type="component" value="Unassembled WGS sequence"/>
</dbReference>
<name>A0A2V5HU46_ASPV1</name>
<gene>
    <name evidence="2" type="ORF">BO99DRAFT_133838</name>
</gene>
<keyword evidence="1" id="KW-0812">Transmembrane</keyword>
<keyword evidence="1" id="KW-0472">Membrane</keyword>
<proteinExistence type="predicted"/>
<keyword evidence="1" id="KW-1133">Transmembrane helix</keyword>
<reference evidence="2 3" key="1">
    <citation type="submission" date="2018-02" db="EMBL/GenBank/DDBJ databases">
        <title>The genomes of Aspergillus section Nigri reveals drivers in fungal speciation.</title>
        <authorList>
            <consortium name="DOE Joint Genome Institute"/>
            <person name="Vesth T.C."/>
            <person name="Nybo J."/>
            <person name="Theobald S."/>
            <person name="Brandl J."/>
            <person name="Frisvad J.C."/>
            <person name="Nielsen K.F."/>
            <person name="Lyhne E.K."/>
            <person name="Kogle M.E."/>
            <person name="Kuo A."/>
            <person name="Riley R."/>
            <person name="Clum A."/>
            <person name="Nolan M."/>
            <person name="Lipzen A."/>
            <person name="Salamov A."/>
            <person name="Henrissat B."/>
            <person name="Wiebenga A."/>
            <person name="De vries R.P."/>
            <person name="Grigoriev I.V."/>
            <person name="Mortensen U.H."/>
            <person name="Andersen M.R."/>
            <person name="Baker S.E."/>
        </authorList>
    </citation>
    <scope>NUCLEOTIDE SEQUENCE [LARGE SCALE GENOMIC DNA]</scope>
    <source>
        <strain evidence="2 3">CBS 115571</strain>
    </source>
</reference>
<evidence type="ECO:0000313" key="3">
    <source>
        <dbReference type="Proteomes" id="UP000249829"/>
    </source>
</evidence>
<organism evidence="2 3">
    <name type="scientific">Aspergillus violaceofuscus (strain CBS 115571)</name>
    <dbReference type="NCBI Taxonomy" id="1450538"/>
    <lineage>
        <taxon>Eukaryota</taxon>
        <taxon>Fungi</taxon>
        <taxon>Dikarya</taxon>
        <taxon>Ascomycota</taxon>
        <taxon>Pezizomycotina</taxon>
        <taxon>Eurotiomycetes</taxon>
        <taxon>Eurotiomycetidae</taxon>
        <taxon>Eurotiales</taxon>
        <taxon>Aspergillaceae</taxon>
        <taxon>Aspergillus</taxon>
    </lineage>
</organism>
<dbReference type="AlphaFoldDB" id="A0A2V5HU46"/>
<protein>
    <submittedName>
        <fullName evidence="2">Uncharacterized protein</fullName>
    </submittedName>
</protein>
<dbReference type="EMBL" id="KZ825131">
    <property type="protein sequence ID" value="PYI19800.1"/>
    <property type="molecule type" value="Genomic_DNA"/>
</dbReference>
<evidence type="ECO:0000313" key="2">
    <source>
        <dbReference type="EMBL" id="PYI19800.1"/>
    </source>
</evidence>
<accession>A0A2V5HU46</accession>
<keyword evidence="3" id="KW-1185">Reference proteome</keyword>
<sequence>MTAVFFGGCLVVTLFLSVSVHIDAPHDSHGACSYLVFKGGVRDRVVDGRISLLWISLQSSLCLFTETMYLYIILP</sequence>